<dbReference type="Proteomes" id="UP000462212">
    <property type="component" value="Unassembled WGS sequence"/>
</dbReference>
<protein>
    <submittedName>
        <fullName evidence="2">Uncharacterized protein</fullName>
    </submittedName>
</protein>
<proteinExistence type="predicted"/>
<dbReference type="AlphaFoldDB" id="A0A8H8UI67"/>
<keyword evidence="3" id="KW-1185">Reference proteome</keyword>
<gene>
    <name evidence="2" type="ORF">LSUB1_G001759</name>
</gene>
<accession>A0A8H8UI67</accession>
<organism evidence="2 3">
    <name type="scientific">Lachnellula subtilissima</name>
    <dbReference type="NCBI Taxonomy" id="602034"/>
    <lineage>
        <taxon>Eukaryota</taxon>
        <taxon>Fungi</taxon>
        <taxon>Dikarya</taxon>
        <taxon>Ascomycota</taxon>
        <taxon>Pezizomycotina</taxon>
        <taxon>Leotiomycetes</taxon>
        <taxon>Helotiales</taxon>
        <taxon>Lachnaceae</taxon>
        <taxon>Lachnellula</taxon>
    </lineage>
</organism>
<evidence type="ECO:0000313" key="3">
    <source>
        <dbReference type="Proteomes" id="UP000462212"/>
    </source>
</evidence>
<name>A0A8H8UI67_9HELO</name>
<reference evidence="2 3" key="1">
    <citation type="submission" date="2018-05" db="EMBL/GenBank/DDBJ databases">
        <title>Genome sequencing and assembly of the regulated plant pathogen Lachnellula willkommii and related sister species for the development of diagnostic species identification markers.</title>
        <authorList>
            <person name="Giroux E."/>
            <person name="Bilodeau G."/>
        </authorList>
    </citation>
    <scope>NUCLEOTIDE SEQUENCE [LARGE SCALE GENOMIC DNA]</scope>
    <source>
        <strain evidence="2 3">CBS 197.66</strain>
    </source>
</reference>
<evidence type="ECO:0000313" key="2">
    <source>
        <dbReference type="EMBL" id="TVY44888.1"/>
    </source>
</evidence>
<sequence>MHSIPQTPIYEDADSSSDASTIYSSHSSPVSSYLNGALIYTTNNNAISESGLGPPIWRNGEDDVKLSKATSRKAVTSATSLAALPSPPLSECELELEIADAVFETPIAVNTAKSNLETDKNLAKRLNLDANWMGTSQVYATQAAYTQASGNLEPVKNWRKALLDDLTRSPYDPSIYVDLCSVDCKLGYTDICVANAYRALLLVQAGLDTAQITSLPSLANDVRTAIQFRLRTASRVVIAEELKNIKLEASQLLLDGLKGCSASWDGLQEAEKSLKEFPGNPELLELKKELLDDFKTAHQELVAAGCKPKSIRELTRSGKIFSEEISVDG</sequence>
<dbReference type="OrthoDB" id="438641at2759"/>
<dbReference type="EMBL" id="QGMJ01000026">
    <property type="protein sequence ID" value="TVY44888.1"/>
    <property type="molecule type" value="Genomic_DNA"/>
</dbReference>
<comment type="caution">
    <text evidence="2">The sequence shown here is derived from an EMBL/GenBank/DDBJ whole genome shotgun (WGS) entry which is preliminary data.</text>
</comment>
<feature type="compositionally biased region" description="Low complexity" evidence="1">
    <location>
        <begin position="16"/>
        <end position="29"/>
    </location>
</feature>
<feature type="region of interest" description="Disordered" evidence="1">
    <location>
        <begin position="1"/>
        <end position="29"/>
    </location>
</feature>
<evidence type="ECO:0000256" key="1">
    <source>
        <dbReference type="SAM" id="MobiDB-lite"/>
    </source>
</evidence>